<evidence type="ECO:0000313" key="1">
    <source>
        <dbReference type="EMBL" id="CEK77462.1"/>
    </source>
</evidence>
<dbReference type="AlphaFoldDB" id="A0A0B7AA03"/>
<name>A0A0B7AA03_9EUPU</name>
<dbReference type="EMBL" id="HACG01030597">
    <property type="protein sequence ID" value="CEK77462.1"/>
    <property type="molecule type" value="Transcribed_RNA"/>
</dbReference>
<accession>A0A0B7AA03</accession>
<gene>
    <name evidence="1" type="primary">ORF104760</name>
</gene>
<reference evidence="1" key="1">
    <citation type="submission" date="2014-12" db="EMBL/GenBank/DDBJ databases">
        <title>Insight into the proteome of Arion vulgaris.</title>
        <authorList>
            <person name="Aradska J."/>
            <person name="Bulat T."/>
            <person name="Smidak R."/>
            <person name="Sarate P."/>
            <person name="Gangsoo J."/>
            <person name="Sialana F."/>
            <person name="Bilban M."/>
            <person name="Lubec G."/>
        </authorList>
    </citation>
    <scope>NUCLEOTIDE SEQUENCE</scope>
    <source>
        <tissue evidence="1">Skin</tissue>
    </source>
</reference>
<proteinExistence type="predicted"/>
<sequence length="49" mass="5139">MVVFLDVAILYYSTASQPANKVLLSLSCKCGHCVKCVVKIVSSHAAAAV</sequence>
<protein>
    <submittedName>
        <fullName evidence="1">Uncharacterized protein</fullName>
    </submittedName>
</protein>
<organism evidence="1">
    <name type="scientific">Arion vulgaris</name>
    <dbReference type="NCBI Taxonomy" id="1028688"/>
    <lineage>
        <taxon>Eukaryota</taxon>
        <taxon>Metazoa</taxon>
        <taxon>Spiralia</taxon>
        <taxon>Lophotrochozoa</taxon>
        <taxon>Mollusca</taxon>
        <taxon>Gastropoda</taxon>
        <taxon>Heterobranchia</taxon>
        <taxon>Euthyneura</taxon>
        <taxon>Panpulmonata</taxon>
        <taxon>Eupulmonata</taxon>
        <taxon>Stylommatophora</taxon>
        <taxon>Helicina</taxon>
        <taxon>Arionoidea</taxon>
        <taxon>Arionidae</taxon>
        <taxon>Arion</taxon>
    </lineage>
</organism>